<evidence type="ECO:0000313" key="3">
    <source>
        <dbReference type="EMBL" id="MQY24063.1"/>
    </source>
</evidence>
<name>A0A7K0DE37_9NOCA</name>
<reference evidence="3 4" key="1">
    <citation type="submission" date="2019-10" db="EMBL/GenBank/DDBJ databases">
        <title>Nocardia macrotermitis sp. nov. and Nocardia aurantia sp. nov., isolated from the gut of fungus growing-termite Macrotermes natalensis.</title>
        <authorList>
            <person name="Benndorf R."/>
            <person name="Schwitalla J."/>
            <person name="Martin K."/>
            <person name="De Beer W."/>
            <person name="Kaster A.-K."/>
            <person name="Vollmers J."/>
            <person name="Poulsen M."/>
            <person name="Beemelmanns C."/>
        </authorList>
    </citation>
    <scope>NUCLEOTIDE SEQUENCE [LARGE SCALE GENOMIC DNA]</scope>
    <source>
        <strain evidence="3 4">RB20</strain>
    </source>
</reference>
<gene>
    <name evidence="3" type="ORF">NRB20_71960</name>
</gene>
<organism evidence="3 4">
    <name type="scientific">Nocardia macrotermitis</name>
    <dbReference type="NCBI Taxonomy" id="2585198"/>
    <lineage>
        <taxon>Bacteria</taxon>
        <taxon>Bacillati</taxon>
        <taxon>Actinomycetota</taxon>
        <taxon>Actinomycetes</taxon>
        <taxon>Mycobacteriales</taxon>
        <taxon>Nocardiaceae</taxon>
        <taxon>Nocardia</taxon>
    </lineage>
</organism>
<evidence type="ECO:0000259" key="2">
    <source>
        <dbReference type="Pfam" id="PF26059"/>
    </source>
</evidence>
<comment type="caution">
    <text evidence="3">The sequence shown here is derived from an EMBL/GenBank/DDBJ whole genome shotgun (WGS) entry which is preliminary data.</text>
</comment>
<evidence type="ECO:0000256" key="1">
    <source>
        <dbReference type="SAM" id="SignalP"/>
    </source>
</evidence>
<protein>
    <recommendedName>
        <fullName evidence="2">DUF8020 domain-containing protein</fullName>
    </recommendedName>
</protein>
<dbReference type="Pfam" id="PF26059">
    <property type="entry name" value="DUF8020"/>
    <property type="match status" value="1"/>
</dbReference>
<feature type="signal peptide" evidence="1">
    <location>
        <begin position="1"/>
        <end position="26"/>
    </location>
</feature>
<feature type="domain" description="DUF8020" evidence="2">
    <location>
        <begin position="37"/>
        <end position="117"/>
    </location>
</feature>
<proteinExistence type="predicted"/>
<dbReference type="InterPro" id="IPR058333">
    <property type="entry name" value="DUF8020"/>
</dbReference>
<keyword evidence="1" id="KW-0732">Signal</keyword>
<dbReference type="EMBL" id="WEGK01000026">
    <property type="protein sequence ID" value="MQY24063.1"/>
    <property type="molecule type" value="Genomic_DNA"/>
</dbReference>
<keyword evidence="4" id="KW-1185">Reference proteome</keyword>
<accession>A0A7K0DE37</accession>
<feature type="chain" id="PRO_5029767100" description="DUF8020 domain-containing protein" evidence="1">
    <location>
        <begin position="27"/>
        <end position="292"/>
    </location>
</feature>
<evidence type="ECO:0000313" key="4">
    <source>
        <dbReference type="Proteomes" id="UP000438448"/>
    </source>
</evidence>
<dbReference type="Proteomes" id="UP000438448">
    <property type="component" value="Unassembled WGS sequence"/>
</dbReference>
<dbReference type="AlphaFoldDB" id="A0A7K0DE37"/>
<sequence length="292" mass="29222">MKFRSATAGAALVIGAMTAAVGTAHAAPAPKPAKDAIDYSVKLVDKAVVATLQGGTFQVVAKPGATPQAAPQQIVNVKDKAGRIAMEMPLDYRISGVRIPVVPVVKDGGKVLQLTPTKPTGTDISKATVIAQPFTTEGTPIAVPQSKADARAQAKLSEAAAQSASTQQTAVKKQSVVPQAKDIASPQEDNAAMSDFATKFGLATGIGSFVGMAIGAVVGCIFGLPLFGVGCLAGIPVGATLGGVLGTIAVGGPTLVAAGMELVHTMQTPAGKSKWAQAVGVTPAPSANKAHK</sequence>